<dbReference type="SUPFAM" id="SSF109635">
    <property type="entry name" value="DnaK suppressor protein DksA, alpha-hairpin domain"/>
    <property type="match status" value="1"/>
</dbReference>
<evidence type="ECO:0000256" key="1">
    <source>
        <dbReference type="ARBA" id="ARBA00022723"/>
    </source>
</evidence>
<name>A0A372IR18_9BACT</name>
<dbReference type="InterPro" id="IPR037187">
    <property type="entry name" value="DnaK_N"/>
</dbReference>
<dbReference type="PROSITE" id="PS51128">
    <property type="entry name" value="ZF_DKSA_2"/>
    <property type="match status" value="1"/>
</dbReference>
<feature type="domain" description="Zinc finger DksA/TraR C4-type" evidence="5">
    <location>
        <begin position="61"/>
        <end position="95"/>
    </location>
</feature>
<feature type="zinc finger region" description="dksA C4-type" evidence="4">
    <location>
        <begin position="66"/>
        <end position="90"/>
    </location>
</feature>
<evidence type="ECO:0000256" key="2">
    <source>
        <dbReference type="ARBA" id="ARBA00022771"/>
    </source>
</evidence>
<comment type="caution">
    <text evidence="6">The sequence shown here is derived from an EMBL/GenBank/DDBJ whole genome shotgun (WGS) entry which is preliminary data.</text>
</comment>
<keyword evidence="7" id="KW-1185">Reference proteome</keyword>
<evidence type="ECO:0000256" key="3">
    <source>
        <dbReference type="ARBA" id="ARBA00022833"/>
    </source>
</evidence>
<dbReference type="OrthoDB" id="9811543at2"/>
<evidence type="ECO:0000259" key="5">
    <source>
        <dbReference type="Pfam" id="PF01258"/>
    </source>
</evidence>
<proteinExistence type="predicted"/>
<dbReference type="Pfam" id="PF01258">
    <property type="entry name" value="zf-dskA_traR"/>
    <property type="match status" value="1"/>
</dbReference>
<sequence>MLEHSMLSTVKQGRQAVAADTQDVADQAVMSYQKELIYTQGTQGHTQLSLVRLALERIREGNYGECLQCGNPIGVKRLEALPWTPYCIDCQEKIENGEIQDIIRAA</sequence>
<dbReference type="Proteomes" id="UP000264702">
    <property type="component" value="Unassembled WGS sequence"/>
</dbReference>
<gene>
    <name evidence="6" type="ORF">D0Y96_08340</name>
</gene>
<organism evidence="6 7">
    <name type="scientific">Paracidobacterium acidisoli</name>
    <dbReference type="NCBI Taxonomy" id="2303751"/>
    <lineage>
        <taxon>Bacteria</taxon>
        <taxon>Pseudomonadati</taxon>
        <taxon>Acidobacteriota</taxon>
        <taxon>Terriglobia</taxon>
        <taxon>Terriglobales</taxon>
        <taxon>Acidobacteriaceae</taxon>
        <taxon>Paracidobacterium</taxon>
    </lineage>
</organism>
<dbReference type="EMBL" id="QVQT01000003">
    <property type="protein sequence ID" value="RFU17229.1"/>
    <property type="molecule type" value="Genomic_DNA"/>
</dbReference>
<dbReference type="PANTHER" id="PTHR33823:SF4">
    <property type="entry name" value="GENERAL STRESS PROTEIN 16O"/>
    <property type="match status" value="1"/>
</dbReference>
<dbReference type="Gene3D" id="1.20.120.910">
    <property type="entry name" value="DksA, coiled-coil domain"/>
    <property type="match status" value="1"/>
</dbReference>
<dbReference type="GO" id="GO:0008270">
    <property type="term" value="F:zinc ion binding"/>
    <property type="evidence" value="ECO:0007669"/>
    <property type="project" value="UniProtKB-KW"/>
</dbReference>
<dbReference type="PANTHER" id="PTHR33823">
    <property type="entry name" value="RNA POLYMERASE-BINDING TRANSCRIPTION FACTOR DKSA-RELATED"/>
    <property type="match status" value="1"/>
</dbReference>
<dbReference type="AlphaFoldDB" id="A0A372IR18"/>
<reference evidence="6 7" key="1">
    <citation type="submission" date="2018-08" db="EMBL/GenBank/DDBJ databases">
        <title>Acidipila sp. 4G-K13, an acidobacterium isolated from forest soil.</title>
        <authorList>
            <person name="Gao Z.-H."/>
            <person name="Qiu L.-H."/>
        </authorList>
    </citation>
    <scope>NUCLEOTIDE SEQUENCE [LARGE SCALE GENOMIC DNA]</scope>
    <source>
        <strain evidence="6 7">4G-K13</strain>
    </source>
</reference>
<keyword evidence="2" id="KW-0863">Zinc-finger</keyword>
<evidence type="ECO:0000256" key="4">
    <source>
        <dbReference type="PROSITE-ProRule" id="PRU00510"/>
    </source>
</evidence>
<dbReference type="SUPFAM" id="SSF57716">
    <property type="entry name" value="Glucocorticoid receptor-like (DNA-binding domain)"/>
    <property type="match status" value="1"/>
</dbReference>
<protein>
    <submittedName>
        <fullName evidence="6">TraR/DksA family transcriptional regulator</fullName>
    </submittedName>
</protein>
<accession>A0A372IR18</accession>
<keyword evidence="3" id="KW-0862">Zinc</keyword>
<keyword evidence="1" id="KW-0479">Metal-binding</keyword>
<evidence type="ECO:0000313" key="6">
    <source>
        <dbReference type="EMBL" id="RFU17229.1"/>
    </source>
</evidence>
<evidence type="ECO:0000313" key="7">
    <source>
        <dbReference type="Proteomes" id="UP000264702"/>
    </source>
</evidence>
<dbReference type="InterPro" id="IPR000962">
    <property type="entry name" value="Znf_DskA_TraR"/>
</dbReference>